<keyword evidence="1" id="KW-0175">Coiled coil</keyword>
<dbReference type="Proteomes" id="UP000760545">
    <property type="component" value="Unassembled WGS sequence"/>
</dbReference>
<evidence type="ECO:0000256" key="1">
    <source>
        <dbReference type="SAM" id="Coils"/>
    </source>
</evidence>
<gene>
    <name evidence="2" type="ORF">HC176_05380</name>
</gene>
<evidence type="ECO:0000313" key="3">
    <source>
        <dbReference type="Proteomes" id="UP000760545"/>
    </source>
</evidence>
<name>A0ABX1DB85_9FLAO</name>
<proteinExistence type="predicted"/>
<evidence type="ECO:0008006" key="4">
    <source>
        <dbReference type="Google" id="ProtNLM"/>
    </source>
</evidence>
<comment type="caution">
    <text evidence="2">The sequence shown here is derived from an EMBL/GenBank/DDBJ whole genome shotgun (WGS) entry which is preliminary data.</text>
</comment>
<accession>A0ABX1DB85</accession>
<protein>
    <recommendedName>
        <fullName evidence="4">DUF4398 domain-containing protein</fullName>
    </recommendedName>
</protein>
<dbReference type="EMBL" id="JAAVJS010000006">
    <property type="protein sequence ID" value="NJX14914.1"/>
    <property type="molecule type" value="Genomic_DNA"/>
</dbReference>
<evidence type="ECO:0000313" key="2">
    <source>
        <dbReference type="EMBL" id="NJX14914.1"/>
    </source>
</evidence>
<reference evidence="2 3" key="1">
    <citation type="submission" date="2020-03" db="EMBL/GenBank/DDBJ databases">
        <title>Tamlana sp. nov, isolated from XXX.</title>
        <authorList>
            <person name="Cao W.R."/>
        </authorList>
    </citation>
    <scope>NUCLEOTIDE SEQUENCE [LARGE SCALE GENOMIC DNA]</scope>
    <source>
        <strain evidence="2 3">HST1-43</strain>
    </source>
</reference>
<dbReference type="RefSeq" id="WP_167917162.1">
    <property type="nucleotide sequence ID" value="NZ_JAAVJS010000006.1"/>
</dbReference>
<sequence length="242" mass="27917">MKHFYFLFFLFSYVITYAQTHCDEANGYLVNAYSHVKDSYEANNISHLKYYANRSLESFKLSKKNLVECGCTTALSLIKKGIDHLAMVETAETYEDGRFFVKRAREIAKESIVELDKFTASSNKNKELTALELEQKQLEEQQLALKKKEEALKLKLAAQKLKSEVFEKEKTIKHYKSIIASNIKTFNSTLQVCDCKHSLLSYDDKETGLQQKNISEIKDHYLNDLEKLTKSYLSTLASCDKN</sequence>
<keyword evidence="3" id="KW-1185">Reference proteome</keyword>
<organism evidence="2 3">
    <name type="scientific">Tamlana crocina</name>
    <dbReference type="NCBI Taxonomy" id="393006"/>
    <lineage>
        <taxon>Bacteria</taxon>
        <taxon>Pseudomonadati</taxon>
        <taxon>Bacteroidota</taxon>
        <taxon>Flavobacteriia</taxon>
        <taxon>Flavobacteriales</taxon>
        <taxon>Flavobacteriaceae</taxon>
        <taxon>Tamlana</taxon>
    </lineage>
</organism>
<feature type="coiled-coil region" evidence="1">
    <location>
        <begin position="121"/>
        <end position="155"/>
    </location>
</feature>